<accession>A0A5B9MLD5</accession>
<dbReference type="AlphaFoldDB" id="A0A5B9MLD5"/>
<dbReference type="EMBL" id="CP036264">
    <property type="protein sequence ID" value="QEG00455.1"/>
    <property type="molecule type" value="Genomic_DNA"/>
</dbReference>
<name>A0A5B9MLD5_9BACT</name>
<reference evidence="1 2" key="1">
    <citation type="submission" date="2019-02" db="EMBL/GenBank/DDBJ databases">
        <title>Planctomycetal bacteria perform biofilm scaping via a novel small molecule.</title>
        <authorList>
            <person name="Jeske O."/>
            <person name="Boedeker C."/>
            <person name="Wiegand S."/>
            <person name="Breitling P."/>
            <person name="Kallscheuer N."/>
            <person name="Jogler M."/>
            <person name="Rohde M."/>
            <person name="Petersen J."/>
            <person name="Medema M.H."/>
            <person name="Surup F."/>
            <person name="Jogler C."/>
        </authorList>
    </citation>
    <scope>NUCLEOTIDE SEQUENCE [LARGE SCALE GENOMIC DNA]</scope>
    <source>
        <strain evidence="1 2">Mal15</strain>
    </source>
</reference>
<gene>
    <name evidence="1" type="ORF">Mal15_45250</name>
</gene>
<dbReference type="KEGG" id="smam:Mal15_45250"/>
<protein>
    <submittedName>
        <fullName evidence="1">Uncharacterized protein</fullName>
    </submittedName>
</protein>
<sequence length="92" mass="10330">MQAMCDRIVASCTKKAEKRQVDKNTALAELKPLRRSDLGEMPAPFVLPPFQTIESVNSYNVRSSLKALYQSVNIFIGHSRFSTCHSPKFAAR</sequence>
<evidence type="ECO:0000313" key="1">
    <source>
        <dbReference type="EMBL" id="QEG00455.1"/>
    </source>
</evidence>
<dbReference type="Proteomes" id="UP000321353">
    <property type="component" value="Chromosome"/>
</dbReference>
<evidence type="ECO:0000313" key="2">
    <source>
        <dbReference type="Proteomes" id="UP000321353"/>
    </source>
</evidence>
<organism evidence="1 2">
    <name type="scientific">Stieleria maiorica</name>
    <dbReference type="NCBI Taxonomy" id="2795974"/>
    <lineage>
        <taxon>Bacteria</taxon>
        <taxon>Pseudomonadati</taxon>
        <taxon>Planctomycetota</taxon>
        <taxon>Planctomycetia</taxon>
        <taxon>Pirellulales</taxon>
        <taxon>Pirellulaceae</taxon>
        <taxon>Stieleria</taxon>
    </lineage>
</organism>
<keyword evidence="2" id="KW-1185">Reference proteome</keyword>
<proteinExistence type="predicted"/>